<gene>
    <name evidence="1" type="ORF">K491DRAFT_563342</name>
</gene>
<evidence type="ECO:0000313" key="2">
    <source>
        <dbReference type="Proteomes" id="UP000799324"/>
    </source>
</evidence>
<dbReference type="OrthoDB" id="5413827at2759"/>
<dbReference type="Proteomes" id="UP000799324">
    <property type="component" value="Unassembled WGS sequence"/>
</dbReference>
<dbReference type="EMBL" id="MU004532">
    <property type="protein sequence ID" value="KAF2648569.1"/>
    <property type="molecule type" value="Genomic_DNA"/>
</dbReference>
<dbReference type="PANTHER" id="PTHR38790:SF4">
    <property type="entry name" value="2EXR DOMAIN-CONTAINING PROTEIN"/>
    <property type="match status" value="1"/>
</dbReference>
<reference evidence="1" key="1">
    <citation type="journal article" date="2020" name="Stud. Mycol.">
        <title>101 Dothideomycetes genomes: a test case for predicting lifestyles and emergence of pathogens.</title>
        <authorList>
            <person name="Haridas S."/>
            <person name="Albert R."/>
            <person name="Binder M."/>
            <person name="Bloem J."/>
            <person name="Labutti K."/>
            <person name="Salamov A."/>
            <person name="Andreopoulos B."/>
            <person name="Baker S."/>
            <person name="Barry K."/>
            <person name="Bills G."/>
            <person name="Bluhm B."/>
            <person name="Cannon C."/>
            <person name="Castanera R."/>
            <person name="Culley D."/>
            <person name="Daum C."/>
            <person name="Ezra D."/>
            <person name="Gonzalez J."/>
            <person name="Henrissat B."/>
            <person name="Kuo A."/>
            <person name="Liang C."/>
            <person name="Lipzen A."/>
            <person name="Lutzoni F."/>
            <person name="Magnuson J."/>
            <person name="Mondo S."/>
            <person name="Nolan M."/>
            <person name="Ohm R."/>
            <person name="Pangilinan J."/>
            <person name="Park H.-J."/>
            <person name="Ramirez L."/>
            <person name="Alfaro M."/>
            <person name="Sun H."/>
            <person name="Tritt A."/>
            <person name="Yoshinaga Y."/>
            <person name="Zwiers L.-H."/>
            <person name="Turgeon B."/>
            <person name="Goodwin S."/>
            <person name="Spatafora J."/>
            <person name="Crous P."/>
            <person name="Grigoriev I."/>
        </authorList>
    </citation>
    <scope>NUCLEOTIDE SEQUENCE</scope>
    <source>
        <strain evidence="1">CBS 122681</strain>
    </source>
</reference>
<evidence type="ECO:0000313" key="1">
    <source>
        <dbReference type="EMBL" id="KAF2648569.1"/>
    </source>
</evidence>
<dbReference type="AlphaFoldDB" id="A0A6A6SLI3"/>
<accession>A0A6A6SLI3</accession>
<organism evidence="1 2">
    <name type="scientific">Lophiostoma macrostomum CBS 122681</name>
    <dbReference type="NCBI Taxonomy" id="1314788"/>
    <lineage>
        <taxon>Eukaryota</taxon>
        <taxon>Fungi</taxon>
        <taxon>Dikarya</taxon>
        <taxon>Ascomycota</taxon>
        <taxon>Pezizomycotina</taxon>
        <taxon>Dothideomycetes</taxon>
        <taxon>Pleosporomycetidae</taxon>
        <taxon>Pleosporales</taxon>
        <taxon>Lophiostomataceae</taxon>
        <taxon>Lophiostoma</taxon>
    </lineage>
</organism>
<dbReference type="PANTHER" id="PTHR38790">
    <property type="entry name" value="2EXR DOMAIN-CONTAINING PROTEIN-RELATED"/>
    <property type="match status" value="1"/>
</dbReference>
<feature type="non-terminal residue" evidence="1">
    <location>
        <position position="72"/>
    </location>
</feature>
<sequence>LLRLPAELRNKIHAYAIGGHVIVPCAERPHTHFPAYSKSGIGPNDLCALSLVCRQTAFETRGLIYQLNVFAF</sequence>
<protein>
    <submittedName>
        <fullName evidence="1">Uncharacterized protein</fullName>
    </submittedName>
</protein>
<name>A0A6A6SLI3_9PLEO</name>
<feature type="non-terminal residue" evidence="1">
    <location>
        <position position="1"/>
    </location>
</feature>
<proteinExistence type="predicted"/>
<keyword evidence="2" id="KW-1185">Reference proteome</keyword>